<dbReference type="SUPFAM" id="SSF117987">
    <property type="entry name" value="CRISPR-associated protein"/>
    <property type="match status" value="2"/>
</dbReference>
<dbReference type="OrthoDB" id="9795689at2"/>
<organism evidence="2 3">
    <name type="scientific">Aerococcus urinae</name>
    <dbReference type="NCBI Taxonomy" id="1376"/>
    <lineage>
        <taxon>Bacteria</taxon>
        <taxon>Bacillati</taxon>
        <taxon>Bacillota</taxon>
        <taxon>Bacilli</taxon>
        <taxon>Lactobacillales</taxon>
        <taxon>Aerococcaceae</taxon>
        <taxon>Aerococcus</taxon>
    </lineage>
</organism>
<dbReference type="InterPro" id="IPR010179">
    <property type="entry name" value="CRISPR-assoc_prot_Cse3"/>
</dbReference>
<dbReference type="Gene3D" id="3.30.70.1200">
    <property type="entry name" value="Crispr-associated protein, domain 1"/>
    <property type="match status" value="1"/>
</dbReference>
<dbReference type="CDD" id="cd09727">
    <property type="entry name" value="Cas6_I-E"/>
    <property type="match status" value="1"/>
</dbReference>
<dbReference type="GeneID" id="35768359"/>
<evidence type="ECO:0000313" key="3">
    <source>
        <dbReference type="Proteomes" id="UP000594771"/>
    </source>
</evidence>
<evidence type="ECO:0000313" key="2">
    <source>
        <dbReference type="EMBL" id="QPS01536.1"/>
    </source>
</evidence>
<protein>
    <submittedName>
        <fullName evidence="2">Type I-E CRISPR-associated protein Cas6/Cse3/CasE</fullName>
    </submittedName>
</protein>
<dbReference type="NCBIfam" id="TIGR01907">
    <property type="entry name" value="casE_Cse3"/>
    <property type="match status" value="1"/>
</dbReference>
<evidence type="ECO:0000313" key="1">
    <source>
        <dbReference type="EMBL" id="MCY3053236.1"/>
    </source>
</evidence>
<dbReference type="Proteomes" id="UP001069145">
    <property type="component" value="Unassembled WGS sequence"/>
</dbReference>
<dbReference type="SMART" id="SM01101">
    <property type="entry name" value="CRISPR_assoc"/>
    <property type="match status" value="1"/>
</dbReference>
<dbReference type="RefSeq" id="WP_060777642.1">
    <property type="nucleotide sequence ID" value="NZ_CAJHLF010000001.1"/>
</dbReference>
<dbReference type="Gene3D" id="3.30.70.1210">
    <property type="entry name" value="Crispr-associated protein, domain 2"/>
    <property type="match status" value="1"/>
</dbReference>
<name>A0A0X8FD43_9LACT</name>
<dbReference type="AlphaFoldDB" id="A0A0X8FD43"/>
<gene>
    <name evidence="2" type="primary">cas6e</name>
    <name evidence="2" type="ORF">I6G68_00175</name>
    <name evidence="1" type="ORF">ODY43_04450</name>
</gene>
<reference evidence="2 3" key="1">
    <citation type="submission" date="2020-12" db="EMBL/GenBank/DDBJ databases">
        <title>FDA dAtabase for Regulatory Grade micrObial Sequences (FDA-ARGOS): Supporting development and validation of Infectious Disease Dx tests.</title>
        <authorList>
            <person name="Sproer C."/>
            <person name="Gronow S."/>
            <person name="Severitt S."/>
            <person name="Schroder I."/>
            <person name="Tallon L."/>
            <person name="Sadzewicz L."/>
            <person name="Zhao X."/>
            <person name="Boylan J."/>
            <person name="Ott S."/>
            <person name="Bowen H."/>
            <person name="Vavikolanu K."/>
            <person name="Mehta A."/>
            <person name="Aluvathingal J."/>
            <person name="Nadendla S."/>
            <person name="Lowell S."/>
            <person name="Myers T."/>
            <person name="Yan Y."/>
            <person name="Sichtig H."/>
        </authorList>
    </citation>
    <scope>NUCLEOTIDE SEQUENCE [LARGE SCALE GENOMIC DNA]</scope>
    <source>
        <strain evidence="2 3">FDAARGOS_911</strain>
    </source>
</reference>
<dbReference type="EMBL" id="CP065662">
    <property type="protein sequence ID" value="QPS01536.1"/>
    <property type="molecule type" value="Genomic_DNA"/>
</dbReference>
<proteinExistence type="predicted"/>
<keyword evidence="4" id="KW-1185">Reference proteome</keyword>
<evidence type="ECO:0000313" key="4">
    <source>
        <dbReference type="Proteomes" id="UP001069145"/>
    </source>
</evidence>
<accession>A0A0X8FD43</accession>
<dbReference type="EMBL" id="JAOTML010000004">
    <property type="protein sequence ID" value="MCY3053236.1"/>
    <property type="molecule type" value="Genomic_DNA"/>
</dbReference>
<sequence length="211" mass="24136">MYMSRVAIDTNNPRKMKSLNHLGAYHNWVESSFPKEFVDQVRTRKLWRIDKVNGQEYLLIVSPNKPDQDALEKYGVNGSAQVADYSSFLDSLEEGMEAQFRVRLNPVVSKSQAGKKRGRVVPLYGDESQLNFLLDRDKKNGFEINPATLCIVEKGFEPVKKRNEATIRLSSATYEGVLKITDFEQFKQTLKEGFGRKKAYGFGLMTIIPMR</sequence>
<dbReference type="Pfam" id="PF08798">
    <property type="entry name" value="CRISPR_assoc"/>
    <property type="match status" value="1"/>
</dbReference>
<dbReference type="KEGG" id="aun:AWM73_00845"/>
<reference evidence="1" key="2">
    <citation type="submission" date="2022-09" db="EMBL/GenBank/DDBJ databases">
        <title>Aerococcus urinae taxonomy study.</title>
        <authorList>
            <person name="Christensen J."/>
            <person name="Senneby E."/>
        </authorList>
    </citation>
    <scope>NUCLEOTIDE SEQUENCE</scope>
    <source>
        <strain evidence="1">NLD-066-U95</strain>
    </source>
</reference>
<dbReference type="Proteomes" id="UP000594771">
    <property type="component" value="Chromosome"/>
</dbReference>